<accession>A0A0F9BS36</accession>
<evidence type="ECO:0000313" key="2">
    <source>
        <dbReference type="EMBL" id="KKK93299.1"/>
    </source>
</evidence>
<proteinExistence type="predicted"/>
<dbReference type="EMBL" id="LAZR01047832">
    <property type="protein sequence ID" value="KKK93299.1"/>
    <property type="molecule type" value="Genomic_DNA"/>
</dbReference>
<gene>
    <name evidence="2" type="ORF">LCGC14_2694260</name>
</gene>
<feature type="non-terminal residue" evidence="2">
    <location>
        <position position="34"/>
    </location>
</feature>
<feature type="transmembrane region" description="Helical" evidence="1">
    <location>
        <begin position="12"/>
        <end position="33"/>
    </location>
</feature>
<sequence length="34" mass="3706">MIKLSELIPKVGTVAGFLIFTTWITILMGILALT</sequence>
<organism evidence="2">
    <name type="scientific">marine sediment metagenome</name>
    <dbReference type="NCBI Taxonomy" id="412755"/>
    <lineage>
        <taxon>unclassified sequences</taxon>
        <taxon>metagenomes</taxon>
        <taxon>ecological metagenomes</taxon>
    </lineage>
</organism>
<protein>
    <submittedName>
        <fullName evidence="2">Uncharacterized protein</fullName>
    </submittedName>
</protein>
<evidence type="ECO:0000256" key="1">
    <source>
        <dbReference type="SAM" id="Phobius"/>
    </source>
</evidence>
<reference evidence="2" key="1">
    <citation type="journal article" date="2015" name="Nature">
        <title>Complex archaea that bridge the gap between prokaryotes and eukaryotes.</title>
        <authorList>
            <person name="Spang A."/>
            <person name="Saw J.H."/>
            <person name="Jorgensen S.L."/>
            <person name="Zaremba-Niedzwiedzka K."/>
            <person name="Martijn J."/>
            <person name="Lind A.E."/>
            <person name="van Eijk R."/>
            <person name="Schleper C."/>
            <person name="Guy L."/>
            <person name="Ettema T.J."/>
        </authorList>
    </citation>
    <scope>NUCLEOTIDE SEQUENCE</scope>
</reference>
<name>A0A0F9BS36_9ZZZZ</name>
<keyword evidence="1" id="KW-0472">Membrane</keyword>
<dbReference type="AlphaFoldDB" id="A0A0F9BS36"/>
<keyword evidence="1" id="KW-0812">Transmembrane</keyword>
<keyword evidence="1" id="KW-1133">Transmembrane helix</keyword>
<comment type="caution">
    <text evidence="2">The sequence shown here is derived from an EMBL/GenBank/DDBJ whole genome shotgun (WGS) entry which is preliminary data.</text>
</comment>